<accession>A0A081BMB5</accession>
<reference evidence="3" key="1">
    <citation type="journal article" date="2015" name="PeerJ">
        <title>First genomic representation of candidate bacterial phylum KSB3 points to enhanced environmental sensing as a trigger of wastewater bulking.</title>
        <authorList>
            <person name="Sekiguchi Y."/>
            <person name="Ohashi A."/>
            <person name="Parks D.H."/>
            <person name="Yamauchi T."/>
            <person name="Tyson G.W."/>
            <person name="Hugenholtz P."/>
        </authorList>
    </citation>
    <scope>NUCLEOTIDE SEQUENCE [LARGE SCALE GENOMIC DNA]</scope>
</reference>
<evidence type="ECO:0000313" key="3">
    <source>
        <dbReference type="EMBL" id="GAK51531.1"/>
    </source>
</evidence>
<proteinExistence type="predicted"/>
<dbReference type="EMBL" id="DF820457">
    <property type="protein sequence ID" value="GAK51531.1"/>
    <property type="molecule type" value="Genomic_DNA"/>
</dbReference>
<name>A0A081BMB5_9BACT</name>
<evidence type="ECO:0000313" key="4">
    <source>
        <dbReference type="Proteomes" id="UP000030700"/>
    </source>
</evidence>
<feature type="region of interest" description="Disordered" evidence="1">
    <location>
        <begin position="89"/>
        <end position="222"/>
    </location>
</feature>
<feature type="compositionally biased region" description="Low complexity" evidence="1">
    <location>
        <begin position="145"/>
        <end position="156"/>
    </location>
</feature>
<feature type="compositionally biased region" description="Polar residues" evidence="1">
    <location>
        <begin position="157"/>
        <end position="168"/>
    </location>
</feature>
<protein>
    <submittedName>
        <fullName evidence="3">Uncharacterized protein</fullName>
    </submittedName>
</protein>
<dbReference type="Proteomes" id="UP000030700">
    <property type="component" value="Unassembled WGS sequence"/>
</dbReference>
<dbReference type="STRING" id="1499966.U14_02776"/>
<gene>
    <name evidence="3" type="ORF">U14_02776</name>
</gene>
<sequence length="222" mass="23544">MSENVIIAIIGAIGTLTGGIVGTIGSILIAKINRPPQEQKTLLPPSSGFSKIKFALITAVVGLGAGLLISFWVFSGKLPHSQDNTAVTPVTNVSDPVPAQKTVTSAKPLLKATSDSAPTQKAEPTQEVQAAPTQEAEPTQKAMPTQEVQATTTQETRASPTQEVQVEPTQKVVPTQEAAPKEEKEKPKPAPKEEKEKPKPAPKEEKEKPKPAPKEEGGKKKK</sequence>
<organism evidence="3">
    <name type="scientific">Candidatus Moduliflexus flocculans</name>
    <dbReference type="NCBI Taxonomy" id="1499966"/>
    <lineage>
        <taxon>Bacteria</taxon>
        <taxon>Candidatus Moduliflexota</taxon>
        <taxon>Candidatus Moduliflexia</taxon>
        <taxon>Candidatus Moduliflexales</taxon>
        <taxon>Candidatus Moduliflexaceae</taxon>
    </lineage>
</organism>
<feature type="compositionally biased region" description="Polar residues" evidence="1">
    <location>
        <begin position="113"/>
        <end position="132"/>
    </location>
</feature>
<keyword evidence="4" id="KW-1185">Reference proteome</keyword>
<evidence type="ECO:0000256" key="1">
    <source>
        <dbReference type="SAM" id="MobiDB-lite"/>
    </source>
</evidence>
<feature type="compositionally biased region" description="Basic and acidic residues" evidence="1">
    <location>
        <begin position="179"/>
        <end position="222"/>
    </location>
</feature>
<keyword evidence="2" id="KW-0812">Transmembrane</keyword>
<evidence type="ECO:0000256" key="2">
    <source>
        <dbReference type="SAM" id="Phobius"/>
    </source>
</evidence>
<dbReference type="HOGENOM" id="CLU_1243306_0_0_0"/>
<feature type="transmembrane region" description="Helical" evidence="2">
    <location>
        <begin position="54"/>
        <end position="74"/>
    </location>
</feature>
<feature type="transmembrane region" description="Helical" evidence="2">
    <location>
        <begin position="6"/>
        <end position="33"/>
    </location>
</feature>
<keyword evidence="2" id="KW-0472">Membrane</keyword>
<dbReference type="AlphaFoldDB" id="A0A081BMB5"/>
<keyword evidence="2" id="KW-1133">Transmembrane helix</keyword>